<evidence type="ECO:0000313" key="2">
    <source>
        <dbReference type="Proteomes" id="UP000032582"/>
    </source>
</evidence>
<name>A0A0D8LAG5_MORMO</name>
<evidence type="ECO:0000313" key="1">
    <source>
        <dbReference type="EMBL" id="KJF78980.1"/>
    </source>
</evidence>
<dbReference type="Proteomes" id="UP000032582">
    <property type="component" value="Unassembled WGS sequence"/>
</dbReference>
<protein>
    <submittedName>
        <fullName evidence="1">Uncharacterized protein</fullName>
    </submittedName>
</protein>
<comment type="caution">
    <text evidence="1">The sequence shown here is derived from an EMBL/GenBank/DDBJ whole genome shotgun (WGS) entry which is preliminary data.</text>
</comment>
<dbReference type="PATRIC" id="fig|582.24.peg.699"/>
<dbReference type="EMBL" id="JZSH01000012">
    <property type="protein sequence ID" value="KJF78980.1"/>
    <property type="molecule type" value="Genomic_DNA"/>
</dbReference>
<sequence length="89" mass="9931">MPTADMTPILPEFPVFRLSGATPEKKSLTLRYYEQEKGAQEKAAQVVCYTGKIRLSLKAADLIIIVLIISDRNISRLNRYLFTGKTGAV</sequence>
<reference evidence="1 2" key="1">
    <citation type="submission" date="2015-02" db="EMBL/GenBank/DDBJ databases">
        <title>Whole genome shotgun sequencing of cultured foodborne pathogen.</title>
        <authorList>
            <person name="Timme R."/>
            <person name="Allard M.W."/>
            <person name="Strain E."/>
            <person name="Evans P.S."/>
            <person name="Brown E."/>
        </authorList>
    </citation>
    <scope>NUCLEOTIDE SEQUENCE [LARGE SCALE GENOMIC DNA]</scope>
    <source>
        <strain evidence="1 2">GCSL-TSO-24</strain>
    </source>
</reference>
<accession>A0A0D8LAG5</accession>
<gene>
    <name evidence="1" type="ORF">UA45_02370</name>
</gene>
<dbReference type="AlphaFoldDB" id="A0A0D8LAG5"/>
<organism evidence="1 2">
    <name type="scientific">Morganella morganii</name>
    <name type="common">Proteus morganii</name>
    <dbReference type="NCBI Taxonomy" id="582"/>
    <lineage>
        <taxon>Bacteria</taxon>
        <taxon>Pseudomonadati</taxon>
        <taxon>Pseudomonadota</taxon>
        <taxon>Gammaproteobacteria</taxon>
        <taxon>Enterobacterales</taxon>
        <taxon>Morganellaceae</taxon>
        <taxon>Morganella</taxon>
    </lineage>
</organism>
<proteinExistence type="predicted"/>